<dbReference type="PANTHER" id="PTHR42928:SF5">
    <property type="entry name" value="BLR1237 PROTEIN"/>
    <property type="match status" value="1"/>
</dbReference>
<dbReference type="EMBL" id="JAHOPB010000004">
    <property type="protein sequence ID" value="MBU8877310.1"/>
    <property type="molecule type" value="Genomic_DNA"/>
</dbReference>
<proteinExistence type="inferred from homology"/>
<organism evidence="3 4">
    <name type="scientific">Reyranella humidisoli</name>
    <dbReference type="NCBI Taxonomy" id="2849149"/>
    <lineage>
        <taxon>Bacteria</taxon>
        <taxon>Pseudomonadati</taxon>
        <taxon>Pseudomonadota</taxon>
        <taxon>Alphaproteobacteria</taxon>
        <taxon>Hyphomicrobiales</taxon>
        <taxon>Reyranellaceae</taxon>
        <taxon>Reyranella</taxon>
    </lineage>
</organism>
<dbReference type="InterPro" id="IPR006311">
    <property type="entry name" value="TAT_signal"/>
</dbReference>
<dbReference type="RefSeq" id="WP_216967040.1">
    <property type="nucleotide sequence ID" value="NZ_JAHOPB010000004.1"/>
</dbReference>
<keyword evidence="2" id="KW-0732">Signal</keyword>
<keyword evidence="4" id="KW-1185">Reference proteome</keyword>
<gene>
    <name evidence="3" type="ORF">KQ910_26315</name>
</gene>
<dbReference type="Proteomes" id="UP000727907">
    <property type="component" value="Unassembled WGS sequence"/>
</dbReference>
<dbReference type="InterPro" id="IPR005064">
    <property type="entry name" value="BUG"/>
</dbReference>
<feature type="signal peptide" evidence="2">
    <location>
        <begin position="1"/>
        <end position="30"/>
    </location>
</feature>
<comment type="similarity">
    <text evidence="1">Belongs to the UPF0065 (bug) family.</text>
</comment>
<evidence type="ECO:0000256" key="1">
    <source>
        <dbReference type="ARBA" id="ARBA00006987"/>
    </source>
</evidence>
<evidence type="ECO:0000313" key="3">
    <source>
        <dbReference type="EMBL" id="MBU8877310.1"/>
    </source>
</evidence>
<evidence type="ECO:0000313" key="4">
    <source>
        <dbReference type="Proteomes" id="UP000727907"/>
    </source>
</evidence>
<dbReference type="PROSITE" id="PS51318">
    <property type="entry name" value="TAT"/>
    <property type="match status" value="1"/>
</dbReference>
<name>A0ABS6ITC3_9HYPH</name>
<dbReference type="Pfam" id="PF03401">
    <property type="entry name" value="TctC"/>
    <property type="match status" value="1"/>
</dbReference>
<evidence type="ECO:0000256" key="2">
    <source>
        <dbReference type="SAM" id="SignalP"/>
    </source>
</evidence>
<protein>
    <submittedName>
        <fullName evidence="3">Tripartite tricarboxylate transporter substrate binding protein</fullName>
    </submittedName>
</protein>
<comment type="caution">
    <text evidence="3">The sequence shown here is derived from an EMBL/GenBank/DDBJ whole genome shotgun (WGS) entry which is preliminary data.</text>
</comment>
<accession>A0ABS6ITC3</accession>
<reference evidence="3 4" key="1">
    <citation type="submission" date="2021-06" db="EMBL/GenBank/DDBJ databases">
        <authorList>
            <person name="Lee D.H."/>
        </authorList>
    </citation>
    <scope>NUCLEOTIDE SEQUENCE [LARGE SCALE GENOMIC DNA]</scope>
    <source>
        <strain evidence="3 4">MMS21-HV4-11</strain>
    </source>
</reference>
<feature type="chain" id="PRO_5045167936" evidence="2">
    <location>
        <begin position="31"/>
        <end position="327"/>
    </location>
</feature>
<dbReference type="PIRSF" id="PIRSF017082">
    <property type="entry name" value="YflP"/>
    <property type="match status" value="1"/>
</dbReference>
<dbReference type="PANTHER" id="PTHR42928">
    <property type="entry name" value="TRICARBOXYLATE-BINDING PROTEIN"/>
    <property type="match status" value="1"/>
</dbReference>
<sequence>MSHSRTIGRRTLLGATVGALAAPAIVQAQAWPNKPVRVVNAYSAGGTADVVCRIYCQALGERLGQAFTVDNKPGAAGTIAAQIVARAPNDGYTILYDATAQSVNPSLFAGKLPYDTQRELLPIAQTMQTPVTLVRNAQFPVKTVPELIALAKSKPGSLDCASTGIGTVQHVSLELLNQKAGIKINHVPYKEMGSVRNDLFAGRIPLLFSNVPGTVALLSSKDVTCMAHTGPRPVEVLPGVPAISEVIPGFETWEWNGLFAPAGTDPALISRLNAEVNAVMKMESVAKRLAELGALTQANTVVEFTAFREKQIAFFAEMVKSANIRIE</sequence>